<dbReference type="InterPro" id="IPR006059">
    <property type="entry name" value="SBP"/>
</dbReference>
<dbReference type="InterPro" id="IPR050490">
    <property type="entry name" value="Bact_solute-bd_prot1"/>
</dbReference>
<organism evidence="4 5">
    <name type="scientific">Cellulomonas soli</name>
    <dbReference type="NCBI Taxonomy" id="931535"/>
    <lineage>
        <taxon>Bacteria</taxon>
        <taxon>Bacillati</taxon>
        <taxon>Actinomycetota</taxon>
        <taxon>Actinomycetes</taxon>
        <taxon>Micrococcales</taxon>
        <taxon>Cellulomonadaceae</taxon>
        <taxon>Cellulomonas</taxon>
    </lineage>
</organism>
<keyword evidence="2" id="KW-0813">Transport</keyword>
<comment type="similarity">
    <text evidence="1">Belongs to the bacterial solute-binding protein 1 family.</text>
</comment>
<evidence type="ECO:0000256" key="1">
    <source>
        <dbReference type="ARBA" id="ARBA00008520"/>
    </source>
</evidence>
<dbReference type="RefSeq" id="WP_223203566.1">
    <property type="nucleotide sequence ID" value="NZ_BAABBJ010000006.1"/>
</dbReference>
<reference evidence="4 5" key="1">
    <citation type="submission" date="2019-07" db="EMBL/GenBank/DDBJ databases">
        <title>Whole genome shotgun sequence of Cellulomonas soli NBRC 109434.</title>
        <authorList>
            <person name="Hosoyama A."/>
            <person name="Uohara A."/>
            <person name="Ohji S."/>
            <person name="Ichikawa N."/>
        </authorList>
    </citation>
    <scope>NUCLEOTIDE SEQUENCE [LARGE SCALE GENOMIC DNA]</scope>
    <source>
        <strain evidence="4 5">NBRC 109434</strain>
    </source>
</reference>
<keyword evidence="5" id="KW-1185">Reference proteome</keyword>
<dbReference type="PROSITE" id="PS51257">
    <property type="entry name" value="PROKAR_LIPOPROTEIN"/>
    <property type="match status" value="1"/>
</dbReference>
<dbReference type="PANTHER" id="PTHR43649:SF29">
    <property type="entry name" value="OSMOPROTECTIVE COMPOUNDS-BINDING PROTEIN GGTB"/>
    <property type="match status" value="1"/>
</dbReference>
<name>A0A512PD46_9CELL</name>
<dbReference type="AlphaFoldDB" id="A0A512PD46"/>
<dbReference type="Gene3D" id="3.40.190.10">
    <property type="entry name" value="Periplasmic binding protein-like II"/>
    <property type="match status" value="2"/>
</dbReference>
<proteinExistence type="inferred from homology"/>
<comment type="caution">
    <text evidence="4">The sequence shown here is derived from an EMBL/GenBank/DDBJ whole genome shotgun (WGS) entry which is preliminary data.</text>
</comment>
<dbReference type="PANTHER" id="PTHR43649">
    <property type="entry name" value="ARABINOSE-BINDING PROTEIN-RELATED"/>
    <property type="match status" value="1"/>
</dbReference>
<gene>
    <name evidence="4" type="ORF">CSO01_18440</name>
</gene>
<dbReference type="Proteomes" id="UP000321798">
    <property type="component" value="Unassembled WGS sequence"/>
</dbReference>
<dbReference type="EMBL" id="BKAL01000006">
    <property type="protein sequence ID" value="GEP69129.1"/>
    <property type="molecule type" value="Genomic_DNA"/>
</dbReference>
<protein>
    <submittedName>
        <fullName evidence="4">ABC transporter substrate-binding protein</fullName>
    </submittedName>
</protein>
<evidence type="ECO:0000313" key="5">
    <source>
        <dbReference type="Proteomes" id="UP000321798"/>
    </source>
</evidence>
<feature type="chain" id="PRO_5021945631" evidence="3">
    <location>
        <begin position="27"/>
        <end position="442"/>
    </location>
</feature>
<dbReference type="SUPFAM" id="SSF53850">
    <property type="entry name" value="Periplasmic binding protein-like II"/>
    <property type="match status" value="1"/>
</dbReference>
<sequence length="442" mass="46107">MNTIVKHRRTLLAGVAGMSALTLMLAACSGSSSDGSSEGSGDGASNLNFLAINENETIPTTLTTLSENECKAQNEAQPLKISTQAQSTLDQQLQLLAGQGALPQVFISANAPTLNAQLAEQGSLQDVGEALDTLGISDDILPAATSVIENLYDGQQLVLPTELNIEGIWYNKQLLADNGIEVPTTWDELVDAFATLKAAGVQPVSQAGKGGDGWGVTRWVGNYIARDLGPDALKAVRDGEAKLTDPEYVAAADAIADLGANGYFGDSPTSIDYSTALNTFLTGGSGFIYMGSWAVSAFNDPEQNKIGEDNIGFMQFPEVTGGAGSADQMPANVGTALAISAKGFADDTATQDWVRCIADNYGTVALRDSGQVTGFAVTGDVEVSPLSQLVQDQIAAVDTSILWFEAYFSAEATTTSQNDGGLLASGQLSGEDFMTQVQSNLD</sequence>
<evidence type="ECO:0000256" key="3">
    <source>
        <dbReference type="SAM" id="SignalP"/>
    </source>
</evidence>
<evidence type="ECO:0000256" key="2">
    <source>
        <dbReference type="ARBA" id="ARBA00022448"/>
    </source>
</evidence>
<accession>A0A512PD46</accession>
<evidence type="ECO:0000313" key="4">
    <source>
        <dbReference type="EMBL" id="GEP69129.1"/>
    </source>
</evidence>
<dbReference type="Pfam" id="PF01547">
    <property type="entry name" value="SBP_bac_1"/>
    <property type="match status" value="1"/>
</dbReference>
<keyword evidence="3" id="KW-0732">Signal</keyword>
<feature type="signal peptide" evidence="3">
    <location>
        <begin position="1"/>
        <end position="26"/>
    </location>
</feature>